<sequence>MNFIAIDFETANSKPDSACSLAIVAVRHDQIVNNFYTLINPQSDFNIWNTRINGLNRAKVATAPTFDQVWQHISTLFSMDQLVAAHNAKFDIKVLQQTLLKYEIEPPHFLAVDTVKTSRRLYPELPNHKLDTVSRYLQIELNNHHNALADSYACANILLAQEQQFGQETLKKLVTMV</sequence>
<dbReference type="PANTHER" id="PTHR30231:SF42">
    <property type="entry name" value="EXONUCLEASE"/>
    <property type="match status" value="1"/>
</dbReference>
<evidence type="ECO:0000256" key="4">
    <source>
        <dbReference type="ARBA" id="ARBA00022722"/>
    </source>
</evidence>
<comment type="caution">
    <text evidence="9">The sequence shown here is derived from an EMBL/GenBank/DDBJ whole genome shotgun (WGS) entry which is preliminary data.</text>
</comment>
<dbReference type="InterPro" id="IPR006054">
    <property type="entry name" value="DnaQ"/>
</dbReference>
<keyword evidence="5 9" id="KW-0378">Hydrolase</keyword>
<dbReference type="PATRIC" id="fig|1423735.3.peg.1193"/>
<dbReference type="PANTHER" id="PTHR30231">
    <property type="entry name" value="DNA POLYMERASE III SUBUNIT EPSILON"/>
    <property type="match status" value="1"/>
</dbReference>
<gene>
    <name evidence="9" type="ORF">FC15_GL001149</name>
</gene>
<dbReference type="Proteomes" id="UP000051315">
    <property type="component" value="Unassembled WGS sequence"/>
</dbReference>
<keyword evidence="10" id="KW-1185">Reference proteome</keyword>
<evidence type="ECO:0000256" key="7">
    <source>
        <dbReference type="ARBA" id="ARBA00070925"/>
    </source>
</evidence>
<evidence type="ECO:0000256" key="1">
    <source>
        <dbReference type="ARBA" id="ARBA00022679"/>
    </source>
</evidence>
<evidence type="ECO:0000259" key="8">
    <source>
        <dbReference type="SMART" id="SM00479"/>
    </source>
</evidence>
<dbReference type="AlphaFoldDB" id="A0A0R1W7K3"/>
<dbReference type="GO" id="GO:0006260">
    <property type="term" value="P:DNA replication"/>
    <property type="evidence" value="ECO:0007669"/>
    <property type="project" value="UniProtKB-KW"/>
</dbReference>
<dbReference type="EMBL" id="AZFX01000004">
    <property type="protein sequence ID" value="KRM13687.1"/>
    <property type="molecule type" value="Genomic_DNA"/>
</dbReference>
<keyword evidence="2" id="KW-0548">Nucleotidyltransferase</keyword>
<dbReference type="GO" id="GO:0003887">
    <property type="term" value="F:DNA-directed DNA polymerase activity"/>
    <property type="evidence" value="ECO:0007669"/>
    <property type="project" value="UniProtKB-KW"/>
</dbReference>
<name>A0A0R1W7K3_9LACO</name>
<evidence type="ECO:0000256" key="5">
    <source>
        <dbReference type="ARBA" id="ARBA00022839"/>
    </source>
</evidence>
<keyword evidence="5 9" id="KW-0269">Exonuclease</keyword>
<protein>
    <recommendedName>
        <fullName evidence="7">DNA polymerase III polC-type</fullName>
    </recommendedName>
</protein>
<feature type="domain" description="Exonuclease" evidence="8">
    <location>
        <begin position="2"/>
        <end position="167"/>
    </location>
</feature>
<keyword evidence="1" id="KW-0808">Transferase</keyword>
<reference evidence="9 10" key="1">
    <citation type="journal article" date="2015" name="Genome Announc.">
        <title>Expanding the biotechnology potential of lactobacilli through comparative genomics of 213 strains and associated genera.</title>
        <authorList>
            <person name="Sun Z."/>
            <person name="Harris H.M."/>
            <person name="McCann A."/>
            <person name="Guo C."/>
            <person name="Argimon S."/>
            <person name="Zhang W."/>
            <person name="Yang X."/>
            <person name="Jeffery I.B."/>
            <person name="Cooney J.C."/>
            <person name="Kagawa T.F."/>
            <person name="Liu W."/>
            <person name="Song Y."/>
            <person name="Salvetti E."/>
            <person name="Wrobel A."/>
            <person name="Rasinkangas P."/>
            <person name="Parkhill J."/>
            <person name="Rea M.C."/>
            <person name="O'Sullivan O."/>
            <person name="Ritari J."/>
            <person name="Douillard F.P."/>
            <person name="Paul Ross R."/>
            <person name="Yang R."/>
            <person name="Briner A.E."/>
            <person name="Felis G.E."/>
            <person name="de Vos W.M."/>
            <person name="Barrangou R."/>
            <person name="Klaenhammer T.R."/>
            <person name="Caufield P.W."/>
            <person name="Cui Y."/>
            <person name="Zhang H."/>
            <person name="O'Toole P.W."/>
        </authorList>
    </citation>
    <scope>NUCLEOTIDE SEQUENCE [LARGE SCALE GENOMIC DNA]</scope>
    <source>
        <strain evidence="9 10">DSM 17758</strain>
    </source>
</reference>
<dbReference type="Gene3D" id="3.30.420.10">
    <property type="entry name" value="Ribonuclease H-like superfamily/Ribonuclease H"/>
    <property type="match status" value="1"/>
</dbReference>
<dbReference type="NCBIfam" id="TIGR00573">
    <property type="entry name" value="dnaq"/>
    <property type="match status" value="1"/>
</dbReference>
<dbReference type="CDD" id="cd06130">
    <property type="entry name" value="DNA_pol_III_epsilon_like"/>
    <property type="match status" value="1"/>
</dbReference>
<dbReference type="FunFam" id="3.30.420.10:FF:000045">
    <property type="entry name" value="3'-5' exonuclease DinG"/>
    <property type="match status" value="1"/>
</dbReference>
<dbReference type="RefSeq" id="WP_057823225.1">
    <property type="nucleotide sequence ID" value="NZ_AZFX01000004.1"/>
</dbReference>
<dbReference type="OrthoDB" id="9803913at2"/>
<dbReference type="SUPFAM" id="SSF53098">
    <property type="entry name" value="Ribonuclease H-like"/>
    <property type="match status" value="1"/>
</dbReference>
<dbReference type="GO" id="GO:0008408">
    <property type="term" value="F:3'-5' exonuclease activity"/>
    <property type="evidence" value="ECO:0007669"/>
    <property type="project" value="TreeGrafter"/>
</dbReference>
<keyword evidence="6" id="KW-0239">DNA-directed DNA polymerase</keyword>
<dbReference type="GO" id="GO:0005829">
    <property type="term" value="C:cytosol"/>
    <property type="evidence" value="ECO:0007669"/>
    <property type="project" value="TreeGrafter"/>
</dbReference>
<dbReference type="SMART" id="SM00479">
    <property type="entry name" value="EXOIII"/>
    <property type="match status" value="1"/>
</dbReference>
<evidence type="ECO:0000256" key="6">
    <source>
        <dbReference type="ARBA" id="ARBA00022932"/>
    </source>
</evidence>
<evidence type="ECO:0000256" key="2">
    <source>
        <dbReference type="ARBA" id="ARBA00022695"/>
    </source>
</evidence>
<keyword evidence="4" id="KW-0540">Nuclease</keyword>
<evidence type="ECO:0000313" key="10">
    <source>
        <dbReference type="Proteomes" id="UP000051315"/>
    </source>
</evidence>
<evidence type="ECO:0000256" key="3">
    <source>
        <dbReference type="ARBA" id="ARBA00022705"/>
    </source>
</evidence>
<dbReference type="InterPro" id="IPR036397">
    <property type="entry name" value="RNaseH_sf"/>
</dbReference>
<dbReference type="GO" id="GO:0003677">
    <property type="term" value="F:DNA binding"/>
    <property type="evidence" value="ECO:0007669"/>
    <property type="project" value="InterPro"/>
</dbReference>
<dbReference type="STRING" id="1423735.FC15_GL001149"/>
<dbReference type="InterPro" id="IPR013520">
    <property type="entry name" value="Ribonucl_H"/>
</dbReference>
<keyword evidence="3" id="KW-0235">DNA replication</keyword>
<organism evidence="9 10">
    <name type="scientific">Lapidilactobacillus concavus DSM 17758</name>
    <dbReference type="NCBI Taxonomy" id="1423735"/>
    <lineage>
        <taxon>Bacteria</taxon>
        <taxon>Bacillati</taxon>
        <taxon>Bacillota</taxon>
        <taxon>Bacilli</taxon>
        <taxon>Lactobacillales</taxon>
        <taxon>Lactobacillaceae</taxon>
        <taxon>Lapidilactobacillus</taxon>
    </lineage>
</organism>
<accession>A0A0R1W7K3</accession>
<evidence type="ECO:0000313" key="9">
    <source>
        <dbReference type="EMBL" id="KRM13687.1"/>
    </source>
</evidence>
<dbReference type="Pfam" id="PF00929">
    <property type="entry name" value="RNase_T"/>
    <property type="match status" value="1"/>
</dbReference>
<proteinExistence type="predicted"/>
<dbReference type="InterPro" id="IPR012337">
    <property type="entry name" value="RNaseH-like_sf"/>
</dbReference>